<feature type="signal peptide" evidence="1">
    <location>
        <begin position="1"/>
        <end position="22"/>
    </location>
</feature>
<gene>
    <name evidence="2" type="ORF">EHQ62_11035</name>
</gene>
<evidence type="ECO:0008006" key="4">
    <source>
        <dbReference type="Google" id="ProtNLM"/>
    </source>
</evidence>
<dbReference type="AlphaFoldDB" id="A0A4Z0ZR18"/>
<dbReference type="RefSeq" id="WP_135642780.1">
    <property type="nucleotide sequence ID" value="NZ_RQGH01000026.1"/>
</dbReference>
<dbReference type="EMBL" id="RQGH01000026">
    <property type="protein sequence ID" value="TGL65114.1"/>
    <property type="molecule type" value="Genomic_DNA"/>
</dbReference>
<comment type="caution">
    <text evidence="2">The sequence shown here is derived from an EMBL/GenBank/DDBJ whole genome shotgun (WGS) entry which is preliminary data.</text>
</comment>
<evidence type="ECO:0000256" key="1">
    <source>
        <dbReference type="SAM" id="SignalP"/>
    </source>
</evidence>
<protein>
    <recommendedName>
        <fullName evidence="4">DUF4421 domain-containing protein</fullName>
    </recommendedName>
</protein>
<keyword evidence="3" id="KW-1185">Reference proteome</keyword>
<name>A0A4Z0ZR18_9LEPT</name>
<feature type="chain" id="PRO_5021470205" description="DUF4421 domain-containing protein" evidence="1">
    <location>
        <begin position="23"/>
        <end position="335"/>
    </location>
</feature>
<reference evidence="2" key="1">
    <citation type="journal article" date="2019" name="PLoS Negl. Trop. Dis.">
        <title>Revisiting the worldwide diversity of Leptospira species in the environment.</title>
        <authorList>
            <person name="Vincent A.T."/>
            <person name="Schiettekatte O."/>
            <person name="Bourhy P."/>
            <person name="Veyrier F.J."/>
            <person name="Picardeau M."/>
        </authorList>
    </citation>
    <scope>NUCLEOTIDE SEQUENCE [LARGE SCALE GENOMIC DNA]</scope>
    <source>
        <strain evidence="2">201702451</strain>
    </source>
</reference>
<accession>A0A4Z0ZR18</accession>
<dbReference type="Proteomes" id="UP000297567">
    <property type="component" value="Unassembled WGS sequence"/>
</dbReference>
<organism evidence="2 3">
    <name type="scientific">Leptospira jelokensis</name>
    <dbReference type="NCBI Taxonomy" id="2484931"/>
    <lineage>
        <taxon>Bacteria</taxon>
        <taxon>Pseudomonadati</taxon>
        <taxon>Spirochaetota</taxon>
        <taxon>Spirochaetia</taxon>
        <taxon>Leptospirales</taxon>
        <taxon>Leptospiraceae</taxon>
        <taxon>Leptospira</taxon>
    </lineage>
</organism>
<evidence type="ECO:0000313" key="2">
    <source>
        <dbReference type="EMBL" id="TGL65114.1"/>
    </source>
</evidence>
<evidence type="ECO:0000313" key="3">
    <source>
        <dbReference type="Proteomes" id="UP000297567"/>
    </source>
</evidence>
<proteinExistence type="predicted"/>
<keyword evidence="1" id="KW-0732">Signal</keyword>
<sequence length="335" mass="38101">MSHNKIILSLVMLFLSFGSLFAKDFDSTHELPEVRQPDKHRVYLRLNSGFGTLYIPEKDYARNEDVSAYAIRNTPISGFDLYAYSQQIPKFDATSSGRELEYRYQDKFRFLYEDRTLVNDKKKPGDDVYRTEFQEKQRSLGFAYFHPLTPNFNVGASLRHTTVDQLTKTSIFTQSLASAGGFTSFIYSYSPRDTEMAAKGFVPGLHLEIKPLRWFEIHLGQQFYMLKGTESRPTVFAVFGNGGSAAGGLFESADVTYTGTKQTLDFVFRFSSWFATKWGYSKEKMLVRSSNPLSIGSATSAENSLKYALWNGAQTQKFDFTALNLSFEFSKSFGE</sequence>